<feature type="region of interest" description="Disordered" evidence="3">
    <location>
        <begin position="1"/>
        <end position="69"/>
    </location>
</feature>
<dbReference type="PANTHER" id="PTHR48101">
    <property type="entry name" value="METHYLMALONYL-COA MUTASE, MITOCHONDRIAL-RELATED"/>
    <property type="match status" value="1"/>
</dbReference>
<protein>
    <submittedName>
        <fullName evidence="5">Methylmalonyl-CoA mutase family protein</fullName>
    </submittedName>
</protein>
<dbReference type="EMBL" id="JBHTEC010000001">
    <property type="protein sequence ID" value="MFD0280570.1"/>
    <property type="molecule type" value="Genomic_DNA"/>
</dbReference>
<keyword evidence="6" id="KW-1185">Reference proteome</keyword>
<dbReference type="Pfam" id="PF01642">
    <property type="entry name" value="MM_CoA_mutase"/>
    <property type="match status" value="1"/>
</dbReference>
<dbReference type="InterPro" id="IPR006099">
    <property type="entry name" value="MeMalonylCoA_mutase_a/b_cat"/>
</dbReference>
<dbReference type="Proteomes" id="UP001596957">
    <property type="component" value="Unassembled WGS sequence"/>
</dbReference>
<dbReference type="InterPro" id="IPR006098">
    <property type="entry name" value="MMCoA_mutase_a_cat"/>
</dbReference>
<dbReference type="InterPro" id="IPR016176">
    <property type="entry name" value="Cbl-dep_enz_cat"/>
</dbReference>
<evidence type="ECO:0000259" key="4">
    <source>
        <dbReference type="Pfam" id="PF01642"/>
    </source>
</evidence>
<evidence type="ECO:0000256" key="1">
    <source>
        <dbReference type="ARBA" id="ARBA00011870"/>
    </source>
</evidence>
<evidence type="ECO:0000256" key="3">
    <source>
        <dbReference type="SAM" id="MobiDB-lite"/>
    </source>
</evidence>
<feature type="domain" description="Methylmalonyl-CoA mutase alpha/beta chain catalytic" evidence="4">
    <location>
        <begin position="39"/>
        <end position="551"/>
    </location>
</feature>
<dbReference type="PANTHER" id="PTHR48101:SF1">
    <property type="entry name" value="METHYLMALONYL-COA MUTASE, LARGE SUBUNIT"/>
    <property type="match status" value="1"/>
</dbReference>
<feature type="compositionally biased region" description="Pro residues" evidence="3">
    <location>
        <begin position="1"/>
        <end position="10"/>
    </location>
</feature>
<feature type="compositionally biased region" description="Basic and acidic residues" evidence="3">
    <location>
        <begin position="11"/>
        <end position="20"/>
    </location>
</feature>
<accession>A0ABW2V7Q9</accession>
<dbReference type="NCBIfam" id="TIGR00641">
    <property type="entry name" value="acid_CoA_mut_N"/>
    <property type="match status" value="1"/>
</dbReference>
<reference evidence="6" key="1">
    <citation type="journal article" date="2019" name="Int. J. Syst. Evol. Microbiol.">
        <title>The Global Catalogue of Microorganisms (GCM) 10K type strain sequencing project: providing services to taxonomists for standard genome sequencing and annotation.</title>
        <authorList>
            <consortium name="The Broad Institute Genomics Platform"/>
            <consortium name="The Broad Institute Genome Sequencing Center for Infectious Disease"/>
            <person name="Wu L."/>
            <person name="Ma J."/>
        </authorList>
    </citation>
    <scope>NUCLEOTIDE SEQUENCE [LARGE SCALE GENOMIC DNA]</scope>
    <source>
        <strain evidence="6">CGMCC 4.7198</strain>
    </source>
</reference>
<dbReference type="SUPFAM" id="SSF51703">
    <property type="entry name" value="Cobalamin (vitamin B12)-dependent enzymes"/>
    <property type="match status" value="1"/>
</dbReference>
<proteinExistence type="predicted"/>
<comment type="caution">
    <text evidence="5">The sequence shown here is derived from an EMBL/GenBank/DDBJ whole genome shotgun (WGS) entry which is preliminary data.</text>
</comment>
<gene>
    <name evidence="5" type="ORF">ACFQZP_02575</name>
</gene>
<organism evidence="5 6">
    <name type="scientific">Streptomyces lutosisoli</name>
    <dbReference type="NCBI Taxonomy" id="2665721"/>
    <lineage>
        <taxon>Bacteria</taxon>
        <taxon>Bacillati</taxon>
        <taxon>Actinomycetota</taxon>
        <taxon>Actinomycetes</taxon>
        <taxon>Kitasatosporales</taxon>
        <taxon>Streptomycetaceae</taxon>
        <taxon>Streptomyces</taxon>
    </lineage>
</organism>
<evidence type="ECO:0000256" key="2">
    <source>
        <dbReference type="ARBA" id="ARBA00023235"/>
    </source>
</evidence>
<evidence type="ECO:0000313" key="6">
    <source>
        <dbReference type="Proteomes" id="UP001596957"/>
    </source>
</evidence>
<keyword evidence="2" id="KW-0413">Isomerase</keyword>
<dbReference type="RefSeq" id="WP_381252547.1">
    <property type="nucleotide sequence ID" value="NZ_JBHTBI010000008.1"/>
</dbReference>
<name>A0ABW2V7Q9_9ACTN</name>
<evidence type="ECO:0000313" key="5">
    <source>
        <dbReference type="EMBL" id="MFD0280570.1"/>
    </source>
</evidence>
<sequence length="558" mass="60837">MTPPAKPPETPSKKPPDAPSEKPPGTPSEKPPEKSFFSQTASGIPLNPVYGPSDLRTQPPVPGQFPFTRGNYATGYRGRLWTLRQYSGFGTAEESNRRYRYLLEQGGTGLSVALDLPTQCGYDSDDPEVSEEVGRVGVALDTLADAEVLFEDIPLDRISTSFTINGTAAILLAFYVAAAERKGVPRAKLTGTIQNDILKEYASRGTWIWPAEPSLRLIADTIEFCAAEVPRFNAISVAGSHFRDAGANAVQEMAFTLADGVTYCDTVLARGRMTIDQFAPQISFFFYTHGDFFEEIAKYRAGRRRWATIVRERYGASTDKAAMFRFGCVAGGASLYAPQAQNNTVRVAYEALASVLGGVQSMFTAAWDEPFALPSEESATLALRTQQILAHETGVARVADPLGGSYFVEALTDATEARIVEVMEDLERYGGMVRAIEDGYLQGLIADEAYQLHREVEAGTRPVVGVNRFVSDEPPPDLATYELDAEGRDRQLKRLADVKATRDAAAVRDRLAELARAAEGTENLMPVLIECASAYCTVGEMVAALKAVWGEFQQPVVF</sequence>
<comment type="subunit">
    <text evidence="1">Heterodimer of an alpha and a beta chain.</text>
</comment>
<dbReference type="Gene3D" id="3.20.20.240">
    <property type="entry name" value="Methylmalonyl-CoA mutase"/>
    <property type="match status" value="1"/>
</dbReference>